<evidence type="ECO:0000313" key="1">
    <source>
        <dbReference type="EMBL" id="VDP36087.1"/>
    </source>
</evidence>
<dbReference type="Proteomes" id="UP000279833">
    <property type="component" value="Unassembled WGS sequence"/>
</dbReference>
<protein>
    <submittedName>
        <fullName evidence="1 3">Uncharacterized protein</fullName>
    </submittedName>
</protein>
<dbReference type="EMBL" id="UZAK01033294">
    <property type="protein sequence ID" value="VDP36087.1"/>
    <property type="molecule type" value="Genomic_DNA"/>
</dbReference>
<gene>
    <name evidence="1" type="ORF">SCUD_LOCUS9554</name>
</gene>
<evidence type="ECO:0000313" key="2">
    <source>
        <dbReference type="Proteomes" id="UP000279833"/>
    </source>
</evidence>
<reference evidence="3" key="1">
    <citation type="submission" date="2016-06" db="UniProtKB">
        <authorList>
            <consortium name="WormBaseParasite"/>
        </authorList>
    </citation>
    <scope>IDENTIFICATION</scope>
</reference>
<keyword evidence="2" id="KW-1185">Reference proteome</keyword>
<sequence>MHVSSHLGLVSWMYLHSRVDVHFGTRTQYRSLQIPSCYPLRTSRTSWILMLATIHFRF</sequence>
<reference evidence="1 2" key="2">
    <citation type="submission" date="2018-11" db="EMBL/GenBank/DDBJ databases">
        <authorList>
            <consortium name="Pathogen Informatics"/>
        </authorList>
    </citation>
    <scope>NUCLEOTIDE SEQUENCE [LARGE SCALE GENOMIC DNA]</scope>
    <source>
        <strain evidence="1">Dakar</strain>
        <strain evidence="2">Dakar, Senegal</strain>
    </source>
</reference>
<accession>A0A183K3I8</accession>
<dbReference type="AlphaFoldDB" id="A0A183K3I8"/>
<dbReference type="WBParaSite" id="SCUD_0000955401-mRNA-1">
    <property type="protein sequence ID" value="SCUD_0000955401-mRNA-1"/>
    <property type="gene ID" value="SCUD_0000955401"/>
</dbReference>
<name>A0A183K3I8_9TREM</name>
<organism evidence="3">
    <name type="scientific">Schistosoma curassoni</name>
    <dbReference type="NCBI Taxonomy" id="6186"/>
    <lineage>
        <taxon>Eukaryota</taxon>
        <taxon>Metazoa</taxon>
        <taxon>Spiralia</taxon>
        <taxon>Lophotrochozoa</taxon>
        <taxon>Platyhelminthes</taxon>
        <taxon>Trematoda</taxon>
        <taxon>Digenea</taxon>
        <taxon>Strigeidida</taxon>
        <taxon>Schistosomatoidea</taxon>
        <taxon>Schistosomatidae</taxon>
        <taxon>Schistosoma</taxon>
    </lineage>
</organism>
<proteinExistence type="predicted"/>
<evidence type="ECO:0000313" key="3">
    <source>
        <dbReference type="WBParaSite" id="SCUD_0000955401-mRNA-1"/>
    </source>
</evidence>